<dbReference type="InterPro" id="IPR036615">
    <property type="entry name" value="Mur_ligase_C_dom_sf"/>
</dbReference>
<comment type="caution">
    <text evidence="7">Lacks conserved residue(s) required for the propagation of feature annotation.</text>
</comment>
<dbReference type="Pfam" id="PF08245">
    <property type="entry name" value="Mur_ligase_M"/>
    <property type="match status" value="1"/>
</dbReference>
<evidence type="ECO:0000259" key="8">
    <source>
        <dbReference type="Pfam" id="PF01225"/>
    </source>
</evidence>
<proteinExistence type="inferred from homology"/>
<comment type="similarity">
    <text evidence="1 7">Belongs to the MurCDEF family. MurE subfamily.</text>
</comment>
<feature type="modified residue" description="N6-carboxylysine" evidence="7">
    <location>
        <position position="227"/>
    </location>
</feature>
<dbReference type="SUPFAM" id="SSF53623">
    <property type="entry name" value="MurD-like peptide ligases, catalytic domain"/>
    <property type="match status" value="1"/>
</dbReference>
<comment type="function">
    <text evidence="7">Catalyzes the addition of meso-diaminopimelic acid to the nucleotide precursor UDP-N-acetylmuramoyl-L-alanyl-D-glutamate (UMAG) in the biosynthesis of bacterial cell-wall peptidoglycan.</text>
</comment>
<comment type="pathway">
    <text evidence="7">Cell wall biogenesis; peptidoglycan biosynthesis.</text>
</comment>
<evidence type="ECO:0000259" key="10">
    <source>
        <dbReference type="Pfam" id="PF08245"/>
    </source>
</evidence>
<dbReference type="GO" id="GO:0051301">
    <property type="term" value="P:cell division"/>
    <property type="evidence" value="ECO:0007669"/>
    <property type="project" value="UniProtKB-KW"/>
</dbReference>
<keyword evidence="12" id="KW-1185">Reference proteome</keyword>
<gene>
    <name evidence="7" type="primary">murE</name>
    <name evidence="11" type="ORF">V4F39_13150</name>
</gene>
<dbReference type="InterPro" id="IPR036565">
    <property type="entry name" value="Mur-like_cat_sf"/>
</dbReference>
<dbReference type="SUPFAM" id="SSF53244">
    <property type="entry name" value="MurD-like peptide ligases, peptide-binding domain"/>
    <property type="match status" value="1"/>
</dbReference>
<accession>A0AAW9Q4C5</accession>
<evidence type="ECO:0000256" key="2">
    <source>
        <dbReference type="ARBA" id="ARBA00022618"/>
    </source>
</evidence>
<comment type="PTM">
    <text evidence="7">Carboxylation is probably crucial for Mg(2+) binding and, consequently, for the gamma-phosphate positioning of ATP.</text>
</comment>
<feature type="domain" description="Mur ligase N-terminal catalytic" evidence="8">
    <location>
        <begin position="26"/>
        <end position="68"/>
    </location>
</feature>
<feature type="short sequence motif" description="Meso-diaminopimelate recognition motif" evidence="7">
    <location>
        <begin position="442"/>
        <end position="445"/>
    </location>
</feature>
<feature type="binding site" evidence="7">
    <location>
        <position position="494"/>
    </location>
    <ligand>
        <name>meso-2,6-diaminopimelate</name>
        <dbReference type="ChEBI" id="CHEBI:57791"/>
    </ligand>
</feature>
<keyword evidence="3 7" id="KW-0133">Cell shape</keyword>
<dbReference type="Proteomes" id="UP001336250">
    <property type="component" value="Unassembled WGS sequence"/>
</dbReference>
<comment type="caution">
    <text evidence="11">The sequence shown here is derived from an EMBL/GenBank/DDBJ whole genome shotgun (WGS) entry which is preliminary data.</text>
</comment>
<dbReference type="EMBL" id="JAZIBG010000028">
    <property type="protein sequence ID" value="MEF7614863.1"/>
    <property type="molecule type" value="Genomic_DNA"/>
</dbReference>
<evidence type="ECO:0000256" key="5">
    <source>
        <dbReference type="ARBA" id="ARBA00023306"/>
    </source>
</evidence>
<dbReference type="PANTHER" id="PTHR23135">
    <property type="entry name" value="MUR LIGASE FAMILY MEMBER"/>
    <property type="match status" value="1"/>
</dbReference>
<keyword evidence="7" id="KW-0460">Magnesium</keyword>
<dbReference type="Pfam" id="PF02875">
    <property type="entry name" value="Mur_ligase_C"/>
    <property type="match status" value="1"/>
</dbReference>
<dbReference type="Gene3D" id="3.40.1190.10">
    <property type="entry name" value="Mur-like, catalytic domain"/>
    <property type="match status" value="1"/>
</dbReference>
<comment type="cofactor">
    <cofactor evidence="7">
        <name>Mg(2+)</name>
        <dbReference type="ChEBI" id="CHEBI:18420"/>
    </cofactor>
</comment>
<evidence type="ECO:0000313" key="12">
    <source>
        <dbReference type="Proteomes" id="UP001336250"/>
    </source>
</evidence>
<organism evidence="11 12">
    <name type="scientific">Aquincola agrisoli</name>
    <dbReference type="NCBI Taxonomy" id="3119538"/>
    <lineage>
        <taxon>Bacteria</taxon>
        <taxon>Pseudomonadati</taxon>
        <taxon>Pseudomonadota</taxon>
        <taxon>Betaproteobacteria</taxon>
        <taxon>Burkholderiales</taxon>
        <taxon>Sphaerotilaceae</taxon>
        <taxon>Aquincola</taxon>
    </lineage>
</organism>
<feature type="binding site" evidence="7">
    <location>
        <position position="498"/>
    </location>
    <ligand>
        <name>meso-2,6-diaminopimelate</name>
        <dbReference type="ChEBI" id="CHEBI:57791"/>
    </ligand>
</feature>
<sequence>MSLTRLKTPDVAARWLRESVTGTLRSDSRQVQPGDGFIAWPGYATDGRQFARASLVAGAAACLVEHEGVEAFAFDHERIASLPNLKAAAGPIADAFFDRPSASMDVVATTGTNGKTSTAWWTAQALAMLGRRCGLVGTLGIGEPPSQQAPQGVVAFTGLTTPDPVTLHRALRDFHAGGVHACAIEASSIGIAEHRLDGLRIRVALFTNFTQDHLDYHGSMEAYWAAKRALFDWPGLKAAVINIDDPQGAALARDPIAAERWTVSLHQSARLRAQNLVYADGGLAFEVLEGERRVTVRSTLIGDFNAYNLLVVIGGLRALGISLSDAASVVPFLTPVPGRMQRVHVGPPAAEYGSRPPAGVEPGLGRPGAPARPVLLPEVVVDYAHTPDALEKALLALRPLAQARGGRLWCVFGCGGNRDATKRPLMGAVAARLADRVLLTSDNPRGEAPEAILAQIAAGIERGHRDAAVIADRRTAIAEAVASADAADVILLAGKGHEDTQEIQGVKHPFSDAVESLAVLQVRAAAGAQP</sequence>
<keyword evidence="2 7" id="KW-0132">Cell division</keyword>
<comment type="subcellular location">
    <subcellularLocation>
        <location evidence="7">Cytoplasm</location>
    </subcellularLocation>
</comment>
<dbReference type="GO" id="GO:0005524">
    <property type="term" value="F:ATP binding"/>
    <property type="evidence" value="ECO:0007669"/>
    <property type="project" value="UniProtKB-UniRule"/>
</dbReference>
<dbReference type="InterPro" id="IPR013221">
    <property type="entry name" value="Mur_ligase_cen"/>
</dbReference>
<feature type="binding site" evidence="7">
    <location>
        <position position="187"/>
    </location>
    <ligand>
        <name>UDP-N-acetyl-alpha-D-muramoyl-L-alanyl-D-glutamate</name>
        <dbReference type="ChEBI" id="CHEBI:83900"/>
    </ligand>
</feature>
<evidence type="ECO:0000256" key="4">
    <source>
        <dbReference type="ARBA" id="ARBA00022984"/>
    </source>
</evidence>
<dbReference type="GO" id="GO:0071555">
    <property type="term" value="P:cell wall organization"/>
    <property type="evidence" value="ECO:0007669"/>
    <property type="project" value="UniProtKB-KW"/>
</dbReference>
<keyword evidence="7 11" id="KW-0436">Ligase</keyword>
<evidence type="ECO:0000256" key="3">
    <source>
        <dbReference type="ARBA" id="ARBA00022960"/>
    </source>
</evidence>
<feature type="binding site" evidence="7">
    <location>
        <position position="28"/>
    </location>
    <ligand>
        <name>UDP-N-acetyl-alpha-D-muramoyl-L-alanyl-D-glutamate</name>
        <dbReference type="ChEBI" id="CHEBI:83900"/>
    </ligand>
</feature>
<keyword evidence="7" id="KW-0067">ATP-binding</keyword>
<evidence type="ECO:0000256" key="6">
    <source>
        <dbReference type="ARBA" id="ARBA00023316"/>
    </source>
</evidence>
<feature type="binding site" evidence="7">
    <location>
        <position position="418"/>
    </location>
    <ligand>
        <name>meso-2,6-diaminopimelate</name>
        <dbReference type="ChEBI" id="CHEBI:57791"/>
    </ligand>
</feature>
<feature type="binding site" evidence="7">
    <location>
        <begin position="442"/>
        <end position="445"/>
    </location>
    <ligand>
        <name>meso-2,6-diaminopimelate</name>
        <dbReference type="ChEBI" id="CHEBI:57791"/>
    </ligand>
</feature>
<dbReference type="SUPFAM" id="SSF63418">
    <property type="entry name" value="MurE/MurF N-terminal domain"/>
    <property type="match status" value="1"/>
</dbReference>
<evidence type="ECO:0000259" key="9">
    <source>
        <dbReference type="Pfam" id="PF02875"/>
    </source>
</evidence>
<dbReference type="InterPro" id="IPR005761">
    <property type="entry name" value="UDP-N-AcMur-Glu-dNH2Pim_ligase"/>
</dbReference>
<dbReference type="HAMAP" id="MF_00208">
    <property type="entry name" value="MurE"/>
    <property type="match status" value="1"/>
</dbReference>
<keyword evidence="7" id="KW-0963">Cytoplasm</keyword>
<dbReference type="InterPro" id="IPR000713">
    <property type="entry name" value="Mur_ligase_N"/>
</dbReference>
<evidence type="ECO:0000256" key="1">
    <source>
        <dbReference type="ARBA" id="ARBA00005898"/>
    </source>
</evidence>
<reference evidence="11 12" key="1">
    <citation type="submission" date="2024-02" db="EMBL/GenBank/DDBJ databases">
        <title>Genome sequence of Aquincola sp. MAHUQ-54.</title>
        <authorList>
            <person name="Huq M.A."/>
        </authorList>
    </citation>
    <scope>NUCLEOTIDE SEQUENCE [LARGE SCALE GENOMIC DNA]</scope>
    <source>
        <strain evidence="11 12">MAHUQ-54</strain>
    </source>
</reference>
<dbReference type="GO" id="GO:0009252">
    <property type="term" value="P:peptidoglycan biosynthetic process"/>
    <property type="evidence" value="ECO:0007669"/>
    <property type="project" value="UniProtKB-UniRule"/>
</dbReference>
<feature type="binding site" evidence="7">
    <location>
        <begin position="111"/>
        <end position="117"/>
    </location>
    <ligand>
        <name>ATP</name>
        <dbReference type="ChEBI" id="CHEBI:30616"/>
    </ligand>
</feature>
<dbReference type="InterPro" id="IPR035911">
    <property type="entry name" value="MurE/MurF_N"/>
</dbReference>
<keyword evidence="4 7" id="KW-0573">Peptidoglycan synthesis</keyword>
<dbReference type="Pfam" id="PF01225">
    <property type="entry name" value="Mur_ligase"/>
    <property type="match status" value="1"/>
</dbReference>
<keyword evidence="7" id="KW-0547">Nucleotide-binding</keyword>
<comment type="catalytic activity">
    <reaction evidence="7">
        <text>UDP-N-acetyl-alpha-D-muramoyl-L-alanyl-D-glutamate + meso-2,6-diaminopimelate + ATP = UDP-N-acetyl-alpha-D-muramoyl-L-alanyl-gamma-D-glutamyl-meso-2,6-diaminopimelate + ADP + phosphate + H(+)</text>
        <dbReference type="Rhea" id="RHEA:23676"/>
        <dbReference type="ChEBI" id="CHEBI:15378"/>
        <dbReference type="ChEBI" id="CHEBI:30616"/>
        <dbReference type="ChEBI" id="CHEBI:43474"/>
        <dbReference type="ChEBI" id="CHEBI:57791"/>
        <dbReference type="ChEBI" id="CHEBI:83900"/>
        <dbReference type="ChEBI" id="CHEBI:83905"/>
        <dbReference type="ChEBI" id="CHEBI:456216"/>
        <dbReference type="EC" id="6.3.2.13"/>
    </reaction>
</comment>
<protein>
    <recommendedName>
        <fullName evidence="7">UDP-N-acetylmuramoyl-L-alanyl-D-glutamate--2,6-diaminopimelate ligase</fullName>
        <ecNumber evidence="7">6.3.2.13</ecNumber>
    </recommendedName>
    <alternativeName>
        <fullName evidence="7">Meso-A2pm-adding enzyme</fullName>
    </alternativeName>
    <alternativeName>
        <fullName evidence="7">Meso-diaminopimelate-adding enzyme</fullName>
    </alternativeName>
    <alternativeName>
        <fullName evidence="7">UDP-MurNAc-L-Ala-D-Glu:meso-diaminopimelate ligase</fullName>
    </alternativeName>
    <alternativeName>
        <fullName evidence="7">UDP-MurNAc-tripeptide synthetase</fullName>
    </alternativeName>
    <alternativeName>
        <fullName evidence="7">UDP-N-acetylmuramyl-tripeptide synthetase</fullName>
    </alternativeName>
</protein>
<feature type="binding site" evidence="7">
    <location>
        <position position="195"/>
    </location>
    <ligand>
        <name>UDP-N-acetyl-alpha-D-muramoyl-L-alanyl-D-glutamate</name>
        <dbReference type="ChEBI" id="CHEBI:83900"/>
    </ligand>
</feature>
<dbReference type="GO" id="GO:0008360">
    <property type="term" value="P:regulation of cell shape"/>
    <property type="evidence" value="ECO:0007669"/>
    <property type="project" value="UniProtKB-KW"/>
</dbReference>
<dbReference type="Gene3D" id="3.40.1390.10">
    <property type="entry name" value="MurE/MurF, N-terminal domain"/>
    <property type="match status" value="1"/>
</dbReference>
<dbReference type="EC" id="6.3.2.13" evidence="7"/>
<evidence type="ECO:0000256" key="7">
    <source>
        <dbReference type="HAMAP-Rule" id="MF_00208"/>
    </source>
</evidence>
<dbReference type="GO" id="GO:0005737">
    <property type="term" value="C:cytoplasm"/>
    <property type="evidence" value="ECO:0007669"/>
    <property type="project" value="UniProtKB-SubCell"/>
</dbReference>
<feature type="binding site" evidence="7">
    <location>
        <begin position="160"/>
        <end position="161"/>
    </location>
    <ligand>
        <name>UDP-N-acetyl-alpha-D-muramoyl-L-alanyl-D-glutamate</name>
        <dbReference type="ChEBI" id="CHEBI:83900"/>
    </ligand>
</feature>
<dbReference type="Gene3D" id="3.90.190.20">
    <property type="entry name" value="Mur ligase, C-terminal domain"/>
    <property type="match status" value="1"/>
</dbReference>
<name>A0AAW9Q4C5_9BURK</name>
<keyword evidence="5 7" id="KW-0131">Cell cycle</keyword>
<dbReference type="AlphaFoldDB" id="A0AAW9Q4C5"/>
<dbReference type="GO" id="GO:0000287">
    <property type="term" value="F:magnesium ion binding"/>
    <property type="evidence" value="ECO:0007669"/>
    <property type="project" value="UniProtKB-UniRule"/>
</dbReference>
<evidence type="ECO:0000313" key="11">
    <source>
        <dbReference type="EMBL" id="MEF7614863.1"/>
    </source>
</evidence>
<dbReference type="GO" id="GO:0008765">
    <property type="term" value="F:UDP-N-acetylmuramoylalanyl-D-glutamate-2,6-diaminopimelate ligase activity"/>
    <property type="evidence" value="ECO:0007669"/>
    <property type="project" value="UniProtKB-UniRule"/>
</dbReference>
<feature type="domain" description="Mur ligase C-terminal" evidence="9">
    <location>
        <begin position="378"/>
        <end position="496"/>
    </location>
</feature>
<dbReference type="RefSeq" id="WP_332289937.1">
    <property type="nucleotide sequence ID" value="NZ_JAZIBG010000028.1"/>
</dbReference>
<feature type="domain" description="Mur ligase central" evidence="10">
    <location>
        <begin position="110"/>
        <end position="314"/>
    </location>
</feature>
<dbReference type="InterPro" id="IPR004101">
    <property type="entry name" value="Mur_ligase_C"/>
</dbReference>
<dbReference type="PANTHER" id="PTHR23135:SF4">
    <property type="entry name" value="UDP-N-ACETYLMURAMOYL-L-ALANYL-D-GLUTAMATE--2,6-DIAMINOPIMELATE LIGASE MURE HOMOLOG, CHLOROPLASTIC"/>
    <property type="match status" value="1"/>
</dbReference>
<keyword evidence="6 7" id="KW-0961">Cell wall biogenesis/degradation</keyword>